<organism evidence="1 2">
    <name type="scientific">Providencia alcalifaciens DSM 30120</name>
    <dbReference type="NCBI Taxonomy" id="520999"/>
    <lineage>
        <taxon>Bacteria</taxon>
        <taxon>Pseudomonadati</taxon>
        <taxon>Pseudomonadota</taxon>
        <taxon>Gammaproteobacteria</taxon>
        <taxon>Enterobacterales</taxon>
        <taxon>Morganellaceae</taxon>
        <taxon>Providencia</taxon>
    </lineage>
</organism>
<dbReference type="AlphaFoldDB" id="B6XE91"/>
<protein>
    <submittedName>
        <fullName evidence="1">Uncharacterized protein</fullName>
    </submittedName>
</protein>
<gene>
    <name evidence="1" type="ORF">PROVALCAL_01670</name>
</gene>
<name>B6XE91_9GAMM</name>
<dbReference type="EMBL" id="ABXW01000045">
    <property type="protein sequence ID" value="EEB46213.1"/>
    <property type="molecule type" value="Genomic_DNA"/>
</dbReference>
<dbReference type="Proteomes" id="UP000003729">
    <property type="component" value="Unassembled WGS sequence"/>
</dbReference>
<comment type="caution">
    <text evidence="1">The sequence shown here is derived from an EMBL/GenBank/DDBJ whole genome shotgun (WGS) entry which is preliminary data.</text>
</comment>
<evidence type="ECO:0000313" key="2">
    <source>
        <dbReference type="Proteomes" id="UP000003729"/>
    </source>
</evidence>
<sequence length="57" mass="6476">MKDYYPYNLIVIIQAVADSGSLKVFTDQFVVVLYVLQQSDIDPLGTSIIFIHIDINE</sequence>
<reference evidence="1 2" key="1">
    <citation type="submission" date="2008-10" db="EMBL/GenBank/DDBJ databases">
        <title>Draft genome sequence of Providencia alcalifaciens (DSM 30120).</title>
        <authorList>
            <person name="Sudarsanam P."/>
            <person name="Ley R."/>
            <person name="Guruge J."/>
            <person name="Turnbaugh P.J."/>
            <person name="Mahowald M."/>
            <person name="Liep D."/>
            <person name="Gordon J."/>
        </authorList>
    </citation>
    <scope>NUCLEOTIDE SEQUENCE [LARGE SCALE GENOMIC DNA]</scope>
    <source>
        <strain evidence="1 2">DSM 30120</strain>
    </source>
</reference>
<proteinExistence type="predicted"/>
<accession>B6XE91</accession>
<reference evidence="1 2" key="2">
    <citation type="submission" date="2008-10" db="EMBL/GenBank/DDBJ databases">
        <authorList>
            <person name="Fulton L."/>
            <person name="Clifton S."/>
            <person name="Fulton B."/>
            <person name="Xu J."/>
            <person name="Minx P."/>
            <person name="Pepin K.H."/>
            <person name="Johnson M."/>
            <person name="Bhonagiri V."/>
            <person name="Nash W.E."/>
            <person name="Mardis E.R."/>
            <person name="Wilson R.K."/>
        </authorList>
    </citation>
    <scope>NUCLEOTIDE SEQUENCE [LARGE SCALE GENOMIC DNA]</scope>
    <source>
        <strain evidence="1 2">DSM 30120</strain>
    </source>
</reference>
<evidence type="ECO:0000313" key="1">
    <source>
        <dbReference type="EMBL" id="EEB46213.1"/>
    </source>
</evidence>